<feature type="transmembrane region" description="Helical" evidence="7">
    <location>
        <begin position="285"/>
        <end position="307"/>
    </location>
</feature>
<reference evidence="10" key="1">
    <citation type="submission" date="2017-01" db="EMBL/GenBank/DDBJ databases">
        <authorList>
            <person name="Varghese N."/>
            <person name="Submissions S."/>
        </authorList>
    </citation>
    <scope>NUCLEOTIDE SEQUENCE [LARGE SCALE GENOMIC DNA]</scope>
    <source>
        <strain evidence="10">ATCC 700103</strain>
    </source>
</reference>
<evidence type="ECO:0000313" key="9">
    <source>
        <dbReference type="EMBL" id="SIQ02555.1"/>
    </source>
</evidence>
<dbReference type="AlphaFoldDB" id="A0A1N6PDT2"/>
<evidence type="ECO:0000259" key="8">
    <source>
        <dbReference type="PROSITE" id="PS50928"/>
    </source>
</evidence>
<evidence type="ECO:0000313" key="10">
    <source>
        <dbReference type="Proteomes" id="UP000185669"/>
    </source>
</evidence>
<comment type="subcellular location">
    <subcellularLocation>
        <location evidence="1 7">Cell membrane</location>
        <topology evidence="1 7">Multi-pass membrane protein</topology>
    </subcellularLocation>
</comment>
<keyword evidence="2 7" id="KW-0813">Transport</keyword>
<feature type="domain" description="ABC transmembrane type-1" evidence="8">
    <location>
        <begin position="94"/>
        <end position="306"/>
    </location>
</feature>
<organism evidence="9 10">
    <name type="scientific">Halanaerobium kushneri</name>
    <dbReference type="NCBI Taxonomy" id="56779"/>
    <lineage>
        <taxon>Bacteria</taxon>
        <taxon>Bacillati</taxon>
        <taxon>Bacillota</taxon>
        <taxon>Clostridia</taxon>
        <taxon>Halanaerobiales</taxon>
        <taxon>Halanaerobiaceae</taxon>
        <taxon>Halanaerobium</taxon>
    </lineage>
</organism>
<dbReference type="InterPro" id="IPR035906">
    <property type="entry name" value="MetI-like_sf"/>
</dbReference>
<protein>
    <submittedName>
        <fullName evidence="9">Arabinogalactan oligomer / maltooligosaccharide transport system permease protein</fullName>
    </submittedName>
</protein>
<dbReference type="GO" id="GO:0005886">
    <property type="term" value="C:plasma membrane"/>
    <property type="evidence" value="ECO:0007669"/>
    <property type="project" value="UniProtKB-SubCell"/>
</dbReference>
<gene>
    <name evidence="9" type="ORF">SAMN05421834_10153</name>
</gene>
<feature type="transmembrane region" description="Helical" evidence="7">
    <location>
        <begin position="99"/>
        <end position="119"/>
    </location>
</feature>
<comment type="similarity">
    <text evidence="7">Belongs to the binding-protein-dependent transport system permease family.</text>
</comment>
<evidence type="ECO:0000256" key="4">
    <source>
        <dbReference type="ARBA" id="ARBA00022692"/>
    </source>
</evidence>
<dbReference type="RefSeq" id="WP_076543366.1">
    <property type="nucleotide sequence ID" value="NZ_FTNC01000001.1"/>
</dbReference>
<keyword evidence="3" id="KW-1003">Cell membrane</keyword>
<dbReference type="PANTHER" id="PTHR43005:SF1">
    <property type="entry name" value="SPERMIDINE_PUTRESCINE TRANSPORT SYSTEM PERMEASE PROTEIN"/>
    <property type="match status" value="1"/>
</dbReference>
<evidence type="ECO:0000256" key="1">
    <source>
        <dbReference type="ARBA" id="ARBA00004651"/>
    </source>
</evidence>
<proteinExistence type="inferred from homology"/>
<keyword evidence="5 7" id="KW-1133">Transmembrane helix</keyword>
<evidence type="ECO:0000256" key="5">
    <source>
        <dbReference type="ARBA" id="ARBA00022989"/>
    </source>
</evidence>
<dbReference type="EMBL" id="FTNC01000001">
    <property type="protein sequence ID" value="SIQ02555.1"/>
    <property type="molecule type" value="Genomic_DNA"/>
</dbReference>
<feature type="transmembrane region" description="Helical" evidence="7">
    <location>
        <begin position="131"/>
        <end position="151"/>
    </location>
</feature>
<dbReference type="SUPFAM" id="SSF161098">
    <property type="entry name" value="MetI-like"/>
    <property type="match status" value="1"/>
</dbReference>
<dbReference type="GO" id="GO:0055085">
    <property type="term" value="P:transmembrane transport"/>
    <property type="evidence" value="ECO:0007669"/>
    <property type="project" value="InterPro"/>
</dbReference>
<dbReference type="Proteomes" id="UP000185669">
    <property type="component" value="Unassembled WGS sequence"/>
</dbReference>
<keyword evidence="4 7" id="KW-0812">Transmembrane</keyword>
<dbReference type="OrthoDB" id="9761387at2"/>
<evidence type="ECO:0000256" key="7">
    <source>
        <dbReference type="RuleBase" id="RU363032"/>
    </source>
</evidence>
<dbReference type="PANTHER" id="PTHR43005">
    <property type="entry name" value="BLR7065 PROTEIN"/>
    <property type="match status" value="1"/>
</dbReference>
<evidence type="ECO:0000256" key="2">
    <source>
        <dbReference type="ARBA" id="ARBA00022448"/>
    </source>
</evidence>
<feature type="transmembrane region" description="Helical" evidence="7">
    <location>
        <begin position="233"/>
        <end position="250"/>
    </location>
</feature>
<feature type="transmembrane region" description="Helical" evidence="7">
    <location>
        <begin position="73"/>
        <end position="93"/>
    </location>
</feature>
<dbReference type="CDD" id="cd06261">
    <property type="entry name" value="TM_PBP2"/>
    <property type="match status" value="1"/>
</dbReference>
<keyword evidence="10" id="KW-1185">Reference proteome</keyword>
<dbReference type="STRING" id="56779.SAMN05421834_10153"/>
<dbReference type="Pfam" id="PF00528">
    <property type="entry name" value="BPD_transp_1"/>
    <property type="match status" value="1"/>
</dbReference>
<name>A0A1N6PDT2_9FIRM</name>
<accession>A0A1N6PDT2</accession>
<evidence type="ECO:0000256" key="3">
    <source>
        <dbReference type="ARBA" id="ARBA00022475"/>
    </source>
</evidence>
<sequence length="313" mass="36243">MSQSDENLRFTSALSNFSIKDFWREHKFSYMMLLPAFIVVLFVVIYPFFYNFRLAFSNLNMYNMRQFIQSDQLSYIGIDNFIQIITESSFWIILLRTVAWTVINVVAHVGFGIFYAIILDRDLMFKSIYRTLLVIPWAIPQYIVVLIWKGMFNFRYGAVNLLLRKIGVPGVAWLSQASTGFSAALIVNIWLGIPFMMMIALGGLQSIDPNFYEAAEIDGASNWQQIKHITLPLLKPVMLPAVILGVVWTFNNLRVIYLLTQNTLTNKIDILVTHVYRSAFEFYRYGYAAAFSLIIFVILLVWAISFIDYINED</sequence>
<keyword evidence="6 7" id="KW-0472">Membrane</keyword>
<dbReference type="Gene3D" id="1.10.3720.10">
    <property type="entry name" value="MetI-like"/>
    <property type="match status" value="1"/>
</dbReference>
<feature type="transmembrane region" description="Helical" evidence="7">
    <location>
        <begin position="30"/>
        <end position="52"/>
    </location>
</feature>
<dbReference type="PROSITE" id="PS50928">
    <property type="entry name" value="ABC_TM1"/>
    <property type="match status" value="1"/>
</dbReference>
<evidence type="ECO:0000256" key="6">
    <source>
        <dbReference type="ARBA" id="ARBA00023136"/>
    </source>
</evidence>
<dbReference type="InterPro" id="IPR000515">
    <property type="entry name" value="MetI-like"/>
</dbReference>